<organism evidence="2 3">
    <name type="scientific">Wuchereria bancrofti</name>
    <dbReference type="NCBI Taxonomy" id="6293"/>
    <lineage>
        <taxon>Eukaryota</taxon>
        <taxon>Metazoa</taxon>
        <taxon>Ecdysozoa</taxon>
        <taxon>Nematoda</taxon>
        <taxon>Chromadorea</taxon>
        <taxon>Rhabditida</taxon>
        <taxon>Spirurina</taxon>
        <taxon>Spiruromorpha</taxon>
        <taxon>Filarioidea</taxon>
        <taxon>Onchocercidae</taxon>
        <taxon>Wuchereria</taxon>
    </lineage>
</organism>
<reference evidence="3" key="1">
    <citation type="submission" date="2012-08" db="EMBL/GenBank/DDBJ databases">
        <title>The Genome Sequence of Wuchereria bancrofti.</title>
        <authorList>
            <person name="Nutman T.B."/>
            <person name="Fink D.L."/>
            <person name="Russ C."/>
            <person name="Young S."/>
            <person name="Zeng Q."/>
            <person name="Koehrsen M."/>
            <person name="Alvarado L."/>
            <person name="Berlin A."/>
            <person name="Chapman S.B."/>
            <person name="Chen Z."/>
            <person name="Freedman E."/>
            <person name="Gellesch M."/>
            <person name="Goldberg J."/>
            <person name="Griggs A."/>
            <person name="Gujja S."/>
            <person name="Heilman E.R."/>
            <person name="Heiman D."/>
            <person name="Hepburn T."/>
            <person name="Howarth C."/>
            <person name="Jen D."/>
            <person name="Larson L."/>
            <person name="Lewis B."/>
            <person name="Mehta T."/>
            <person name="Park D."/>
            <person name="Pearson M."/>
            <person name="Roberts A."/>
            <person name="Saif S."/>
            <person name="Shea T."/>
            <person name="Shenoy N."/>
            <person name="Sisk P."/>
            <person name="Stolte C."/>
            <person name="Sykes S."/>
            <person name="Walk T."/>
            <person name="White J."/>
            <person name="Yandava C."/>
            <person name="Haas B."/>
            <person name="Henn M.R."/>
            <person name="Nusbaum C."/>
            <person name="Birren B."/>
        </authorList>
    </citation>
    <scope>NUCLEOTIDE SEQUENCE [LARGE SCALE GENOMIC DNA]</scope>
    <source>
        <strain evidence="3">NA</strain>
    </source>
</reference>
<keyword evidence="1" id="KW-0175">Coiled coil</keyword>
<proteinExistence type="predicted"/>
<evidence type="ECO:0000313" key="3">
    <source>
        <dbReference type="Proteomes" id="UP000004810"/>
    </source>
</evidence>
<dbReference type="AlphaFoldDB" id="J9E2G2"/>
<accession>J9E2G2</accession>
<dbReference type="EMBL" id="ADBV01019470">
    <property type="protein sequence ID" value="EJW71122.1"/>
    <property type="molecule type" value="Genomic_DNA"/>
</dbReference>
<protein>
    <submittedName>
        <fullName evidence="2">Repeat domain-containing protein-containing</fullName>
    </submittedName>
</protein>
<feature type="coiled-coil region" evidence="1">
    <location>
        <begin position="15"/>
        <end position="42"/>
    </location>
</feature>
<gene>
    <name evidence="2" type="ORF">WUBG_17969</name>
</gene>
<comment type="caution">
    <text evidence="2">The sequence shown here is derived from an EMBL/GenBank/DDBJ whole genome shotgun (WGS) entry which is preliminary data.</text>
</comment>
<evidence type="ECO:0000256" key="1">
    <source>
        <dbReference type="SAM" id="Coils"/>
    </source>
</evidence>
<dbReference type="Proteomes" id="UP000004810">
    <property type="component" value="Unassembled WGS sequence"/>
</dbReference>
<name>J9E2G2_WUCBA</name>
<evidence type="ECO:0000313" key="2">
    <source>
        <dbReference type="EMBL" id="EJW71122.1"/>
    </source>
</evidence>
<sequence>MAFENLSFNSISSLLETLQQRIIETDAKNEELEEEISELEQQRILNVPNNQGMNEYSSCVSWPHLTAERERAD</sequence>